<evidence type="ECO:0000313" key="6">
    <source>
        <dbReference type="Proteomes" id="UP000561077"/>
    </source>
</evidence>
<dbReference type="CDD" id="cd03801">
    <property type="entry name" value="GT4_PimA-like"/>
    <property type="match status" value="1"/>
</dbReference>
<dbReference type="Pfam" id="PF00534">
    <property type="entry name" value="Glycos_transf_1"/>
    <property type="match status" value="1"/>
</dbReference>
<dbReference type="AlphaFoldDB" id="A0A7W4IJB2"/>
<dbReference type="PANTHER" id="PTHR46401:SF2">
    <property type="entry name" value="GLYCOSYLTRANSFERASE WBBK-RELATED"/>
    <property type="match status" value="1"/>
</dbReference>
<keyword evidence="5" id="KW-1185">Reference proteome</keyword>
<proteinExistence type="predicted"/>
<gene>
    <name evidence="4" type="ORF">HLH25_05470</name>
    <name evidence="3" type="ORF">HLH26_04315</name>
</gene>
<feature type="domain" description="Glycosyl transferase family 1" evidence="2">
    <location>
        <begin position="177"/>
        <end position="325"/>
    </location>
</feature>
<dbReference type="RefSeq" id="WP_182973124.1">
    <property type="nucleotide sequence ID" value="NZ_JABEQN010000005.1"/>
</dbReference>
<dbReference type="GO" id="GO:0009103">
    <property type="term" value="P:lipopolysaccharide biosynthetic process"/>
    <property type="evidence" value="ECO:0007669"/>
    <property type="project" value="TreeGrafter"/>
</dbReference>
<dbReference type="InterPro" id="IPR011990">
    <property type="entry name" value="TPR-like_helical_dom_sf"/>
</dbReference>
<dbReference type="SUPFAM" id="SSF48452">
    <property type="entry name" value="TPR-like"/>
    <property type="match status" value="1"/>
</dbReference>
<dbReference type="Proteomes" id="UP000540490">
    <property type="component" value="Unassembled WGS sequence"/>
</dbReference>
<comment type="caution">
    <text evidence="3">The sequence shown here is derived from an EMBL/GenBank/DDBJ whole genome shotgun (WGS) entry which is preliminary data.</text>
</comment>
<dbReference type="InterPro" id="IPR001296">
    <property type="entry name" value="Glyco_trans_1"/>
</dbReference>
<reference evidence="5 6" key="1">
    <citation type="submission" date="2020-04" db="EMBL/GenBank/DDBJ databases">
        <title>Description of novel Gluconacetobacter.</title>
        <authorList>
            <person name="Sombolestani A."/>
        </authorList>
    </citation>
    <scope>NUCLEOTIDE SEQUENCE [LARGE SCALE GENOMIC DNA]</scope>
    <source>
        <strain evidence="4 5">LMG 1728</strain>
        <strain evidence="3 6">LMG 1731</strain>
    </source>
</reference>
<accession>A0A7W4IJB2</accession>
<evidence type="ECO:0000313" key="5">
    <source>
        <dbReference type="Proteomes" id="UP000540490"/>
    </source>
</evidence>
<name>A0A7W4IJB2_9PROT</name>
<evidence type="ECO:0000313" key="3">
    <source>
        <dbReference type="EMBL" id="MBB2163774.1"/>
    </source>
</evidence>
<evidence type="ECO:0000313" key="4">
    <source>
        <dbReference type="EMBL" id="MBB2193100.1"/>
    </source>
</evidence>
<dbReference type="PANTHER" id="PTHR46401">
    <property type="entry name" value="GLYCOSYLTRANSFERASE WBBK-RELATED"/>
    <property type="match status" value="1"/>
</dbReference>
<dbReference type="GO" id="GO:0016757">
    <property type="term" value="F:glycosyltransferase activity"/>
    <property type="evidence" value="ECO:0007669"/>
    <property type="project" value="InterPro"/>
</dbReference>
<dbReference type="Gene3D" id="3.40.50.2000">
    <property type="entry name" value="Glycogen Phosphorylase B"/>
    <property type="match status" value="1"/>
</dbReference>
<dbReference type="Gene3D" id="1.25.40.10">
    <property type="entry name" value="Tetratricopeptide repeat domain"/>
    <property type="match status" value="1"/>
</dbReference>
<dbReference type="SUPFAM" id="SSF53756">
    <property type="entry name" value="UDP-Glycosyltransferase/glycogen phosphorylase"/>
    <property type="match status" value="1"/>
</dbReference>
<dbReference type="EMBL" id="JABEQO010000004">
    <property type="protein sequence ID" value="MBB2163774.1"/>
    <property type="molecule type" value="Genomic_DNA"/>
</dbReference>
<evidence type="ECO:0000256" key="1">
    <source>
        <dbReference type="ARBA" id="ARBA00022679"/>
    </source>
</evidence>
<evidence type="ECO:0000259" key="2">
    <source>
        <dbReference type="Pfam" id="PF00534"/>
    </source>
</evidence>
<dbReference type="EMBL" id="JABEQN010000005">
    <property type="protein sequence ID" value="MBB2193100.1"/>
    <property type="molecule type" value="Genomic_DNA"/>
</dbReference>
<organism evidence="3 6">
    <name type="scientific">Gluconacetobacter dulcium</name>
    <dbReference type="NCBI Taxonomy" id="2729096"/>
    <lineage>
        <taxon>Bacteria</taxon>
        <taxon>Pseudomonadati</taxon>
        <taxon>Pseudomonadota</taxon>
        <taxon>Alphaproteobacteria</taxon>
        <taxon>Acetobacterales</taxon>
        <taxon>Acetobacteraceae</taxon>
        <taxon>Gluconacetobacter</taxon>
    </lineage>
</organism>
<keyword evidence="1 3" id="KW-0808">Transferase</keyword>
<dbReference type="Proteomes" id="UP000561077">
    <property type="component" value="Unassembled WGS sequence"/>
</dbReference>
<sequence length="740" mass="81181">MMKIALWTAPLSDPGDPAWFDCAAQYRFLRDHFPDQAVTLFTDQPDSGTSPTSDIASPADLPRWCAEHDDAVLLVHYRDGPLPLLDLLTSRRAPVILRWHNATPPWFTFGRQNADAHAALAGYETIAEIARHPNIHVWCNSPFTREQFRALGGRADRSRVVFPATHAVAEQATPEARTAHDTSPHETIVLVIGHVAPHKGQINAIHVAERVKALTGRPLTLHFVGNGFHDPTPYACALRDSIETADCKIVLHEGISQSTLRDLHTRSHACLSLSEHEGFGHDVFGALLAGVPVVAWAVTALETLLDGHPFAFRHFDIDTFASAIAALHDPAVRSRVLECQATLLPRYRPEITNDQILAGLAGVFPTGRQDKAASAPDADLGEPSLERYPAILRQVVREWHRAAEHFPQSSEADLAYDSHINITSLHDLRLTRAHTEMTTARRYAALATENDTDLPISPADFQCFPAVITTPARQSGSTGTARRYPARPLVTGPSITLPAGAYRIRFILDITLHTPGELTVDIEAVVNGTHVVGRDCLTRRPGEKMPPAGVTFETADASAPVTFRIHPRQAFTGTVTFGGARLRNAHRGFTVEHETEDQENPPLPVSEIETLLTGGRGRAVLGKVRARRLFRAGDVARDEAQWAGAARLYLKGLLLQPDHFDYTVQCAHMLKETGAMAVAERFYLRALGMRPDDPDLTLQIGHFYKITGRPDDARRYYEAAAATRHPAASLARAELQGAGS</sequence>
<protein>
    <submittedName>
        <fullName evidence="3">Glycosyltransferase family 4 protein</fullName>
    </submittedName>
</protein>